<evidence type="ECO:0000256" key="2">
    <source>
        <dbReference type="SAM" id="MobiDB-lite"/>
    </source>
</evidence>
<evidence type="ECO:0000256" key="3">
    <source>
        <dbReference type="SAM" id="Phobius"/>
    </source>
</evidence>
<dbReference type="Gene3D" id="1.20.58.2220">
    <property type="entry name" value="Formin, FH2 domain"/>
    <property type="match status" value="1"/>
</dbReference>
<dbReference type="EMBL" id="CAMXCT030000067">
    <property type="protein sequence ID" value="CAL4760625.1"/>
    <property type="molecule type" value="Genomic_DNA"/>
</dbReference>
<reference evidence="5" key="1">
    <citation type="submission" date="2022-10" db="EMBL/GenBank/DDBJ databases">
        <authorList>
            <person name="Chen Y."/>
            <person name="Dougan E. K."/>
            <person name="Chan C."/>
            <person name="Rhodes N."/>
            <person name="Thang M."/>
        </authorList>
    </citation>
    <scope>NUCLEOTIDE SEQUENCE</scope>
</reference>
<feature type="compositionally biased region" description="Basic residues" evidence="2">
    <location>
        <begin position="542"/>
        <end position="553"/>
    </location>
</feature>
<dbReference type="EMBL" id="CAMXCT020000067">
    <property type="protein sequence ID" value="CAL1126688.1"/>
    <property type="molecule type" value="Genomic_DNA"/>
</dbReference>
<comment type="caution">
    <text evidence="5">The sequence shown here is derived from an EMBL/GenBank/DDBJ whole genome shotgun (WGS) entry which is preliminary data.</text>
</comment>
<dbReference type="Proteomes" id="UP001152797">
    <property type="component" value="Unassembled WGS sequence"/>
</dbReference>
<feature type="compositionally biased region" description="Basic residues" evidence="2">
    <location>
        <begin position="987"/>
        <end position="996"/>
    </location>
</feature>
<gene>
    <name evidence="5" type="ORF">C1SCF055_LOCUS1832</name>
</gene>
<dbReference type="GO" id="GO:0005856">
    <property type="term" value="C:cytoskeleton"/>
    <property type="evidence" value="ECO:0007669"/>
    <property type="project" value="TreeGrafter"/>
</dbReference>
<keyword evidence="3" id="KW-0472">Membrane</keyword>
<dbReference type="OrthoDB" id="1668162at2759"/>
<keyword evidence="1" id="KW-0175">Coiled coil</keyword>
<evidence type="ECO:0000256" key="1">
    <source>
        <dbReference type="SAM" id="Coils"/>
    </source>
</evidence>
<proteinExistence type="predicted"/>
<dbReference type="InterPro" id="IPR015425">
    <property type="entry name" value="FH2_Formin"/>
</dbReference>
<dbReference type="EMBL" id="CAMXCT010000067">
    <property type="protein sequence ID" value="CAI3973313.1"/>
    <property type="molecule type" value="Genomic_DNA"/>
</dbReference>
<dbReference type="GO" id="GO:0030866">
    <property type="term" value="P:cortical actin cytoskeleton organization"/>
    <property type="evidence" value="ECO:0007669"/>
    <property type="project" value="TreeGrafter"/>
</dbReference>
<dbReference type="SMART" id="SM00498">
    <property type="entry name" value="FH2"/>
    <property type="match status" value="1"/>
</dbReference>
<keyword evidence="3" id="KW-0812">Transmembrane</keyword>
<dbReference type="AlphaFoldDB" id="A0A9P1BIX7"/>
<dbReference type="PANTHER" id="PTHR45920">
    <property type="entry name" value="FORMIN HOMOLOGY 2 DOMAIN CONTAINING, ISOFORM I"/>
    <property type="match status" value="1"/>
</dbReference>
<dbReference type="InterPro" id="IPR042201">
    <property type="entry name" value="FH2_Formin_sf"/>
</dbReference>
<feature type="compositionally biased region" description="Basic and acidic residues" evidence="2">
    <location>
        <begin position="523"/>
        <end position="541"/>
    </location>
</feature>
<feature type="region of interest" description="Disordered" evidence="2">
    <location>
        <begin position="382"/>
        <end position="422"/>
    </location>
</feature>
<feature type="compositionally biased region" description="Basic and acidic residues" evidence="2">
    <location>
        <begin position="951"/>
        <end position="960"/>
    </location>
</feature>
<evidence type="ECO:0000313" key="7">
    <source>
        <dbReference type="Proteomes" id="UP001152797"/>
    </source>
</evidence>
<dbReference type="SUPFAM" id="SSF101447">
    <property type="entry name" value="Formin homology 2 domain (FH2 domain)"/>
    <property type="match status" value="1"/>
</dbReference>
<feature type="region of interest" description="Disordered" evidence="2">
    <location>
        <begin position="511"/>
        <end position="576"/>
    </location>
</feature>
<dbReference type="GO" id="GO:0005737">
    <property type="term" value="C:cytoplasm"/>
    <property type="evidence" value="ECO:0007669"/>
    <property type="project" value="TreeGrafter"/>
</dbReference>
<reference evidence="6 7" key="2">
    <citation type="submission" date="2024-05" db="EMBL/GenBank/DDBJ databases">
        <authorList>
            <person name="Chen Y."/>
            <person name="Shah S."/>
            <person name="Dougan E. K."/>
            <person name="Thang M."/>
            <person name="Chan C."/>
        </authorList>
    </citation>
    <scope>NUCLEOTIDE SEQUENCE [LARGE SCALE GENOMIC DNA]</scope>
</reference>
<feature type="region of interest" description="Disordered" evidence="2">
    <location>
        <begin position="951"/>
        <end position="1028"/>
    </location>
</feature>
<accession>A0A9P1BIX7</accession>
<feature type="domain" description="FH2" evidence="4">
    <location>
        <begin position="573"/>
        <end position="968"/>
    </location>
</feature>
<dbReference type="PROSITE" id="PS51444">
    <property type="entry name" value="FH2"/>
    <property type="match status" value="1"/>
</dbReference>
<feature type="coiled-coil region" evidence="1">
    <location>
        <begin position="466"/>
        <end position="507"/>
    </location>
</feature>
<feature type="transmembrane region" description="Helical" evidence="3">
    <location>
        <begin position="342"/>
        <end position="369"/>
    </location>
</feature>
<evidence type="ECO:0000313" key="5">
    <source>
        <dbReference type="EMBL" id="CAI3973313.1"/>
    </source>
</evidence>
<keyword evidence="3" id="KW-1133">Transmembrane helix</keyword>
<name>A0A9P1BIX7_9DINO</name>
<feature type="transmembrane region" description="Helical" evidence="3">
    <location>
        <begin position="298"/>
        <end position="321"/>
    </location>
</feature>
<protein>
    <submittedName>
        <fullName evidence="6">Formin-G</fullName>
    </submittedName>
</protein>
<dbReference type="PANTHER" id="PTHR45920:SF7">
    <property type="entry name" value="FORMIN-G"/>
    <property type="match status" value="1"/>
</dbReference>
<evidence type="ECO:0000313" key="6">
    <source>
        <dbReference type="EMBL" id="CAL4760625.1"/>
    </source>
</evidence>
<dbReference type="GO" id="GO:0051015">
    <property type="term" value="F:actin filament binding"/>
    <property type="evidence" value="ECO:0007669"/>
    <property type="project" value="TreeGrafter"/>
</dbReference>
<dbReference type="Pfam" id="PF02181">
    <property type="entry name" value="FH2"/>
    <property type="match status" value="1"/>
</dbReference>
<organism evidence="5">
    <name type="scientific">Cladocopium goreaui</name>
    <dbReference type="NCBI Taxonomy" id="2562237"/>
    <lineage>
        <taxon>Eukaryota</taxon>
        <taxon>Sar</taxon>
        <taxon>Alveolata</taxon>
        <taxon>Dinophyceae</taxon>
        <taxon>Suessiales</taxon>
        <taxon>Symbiodiniaceae</taxon>
        <taxon>Cladocopium</taxon>
    </lineage>
</organism>
<evidence type="ECO:0000259" key="4">
    <source>
        <dbReference type="PROSITE" id="PS51444"/>
    </source>
</evidence>
<sequence length="1044" mass="117732">MSKLPRGESVGALPQRETEVAAELVHRAIVHEQGNAIVQKVASHIHGKQIAVHVQTLMVECQGMSDASKRRYDETDAASWDHIASEEEFSPSCMPMPSGGYGKDIPSGNTKAKVADHAQTSGQHVFAFPLKVDSMDEWGRTIITMKKYADLNITYGELVTMSRTDLEASKYLGWIVKTYTPEPDRMKTVKRTQAVDMAMYLKNIGWSMEETSEEFVRASALSDESLKSCNAEAKGGWVSGETWVQIQLGFAIVHLLFAPYFQSRVWRMVSEKLREGQFRLEPGFVVPQQIIFASFKEVFLYDLGILFYAMILCASFVSRIPRVEYEWKQQHDGRLLRSWRQLRLCILPGLVLLLAGRGLQLLLLLLRLLCFLRSADRSRHRAGALPSRRPPLSAKRVERPHPAPKCPVAKQTLLGGDTESSEADSDLAKKWTWRCAAWAMPHLTAISCKLRDFQASSRLIGSPEMLKHLEEQLKDQSSKFQLQSEERQRLELQLQQQKEALQRLEGKQVGEVPKVNMAAPVQNEEKDEKKEPEKKEPEKAPKGTKGKGGKAKGKGGTTPPCKGKGKAASEEPRMPEVTPKTAMKKLFWNPLKLGETTSIWEHIWCQRADLALFDVEVLEASFAEAGGTSPLKRPSLAPALASRKKRRALEEKRRRELWFMLALMPEKGQLLQAIQEMNDDVLKPEKVELLHMNLPTAADIEVIHTSLMNEPLLEGELWDTPEDFVLAISELPNCATRVKMWGFLNSVDIAIQRLEDAQEELWKAANALLKSESLERLLGLLLFVGNYLNGGTARGRADGFDLEALPKVAKLRGKGHESLLDFLVSQAESSRKGLVASLFQADGEAEAVRRARMHCVKDAVEETKTLISQAEGFLPQQVESEAMEKRKEKLEESLKKLRDVLQKFHEWETKYEELCHWFQMQDGRQRTCEDFFGLWESFLTDLKKSWESHRREQLAKESSRRSLSLPPRRRSVPVLTTGSKTPSASPRARRDRRRTAHGIPSDFHRGLENDTGEGSAVPAPSPTEMVGAGCESQDNAVYMVFIKE</sequence>
<keyword evidence="7" id="KW-1185">Reference proteome</keyword>